<dbReference type="RefSeq" id="WP_074836038.1">
    <property type="nucleotide sequence ID" value="NZ_FNYY01000004.1"/>
</dbReference>
<dbReference type="Pfam" id="PF08837">
    <property type="entry name" value="DUF1810"/>
    <property type="match status" value="1"/>
</dbReference>
<sequence>MSLSRFIAAQDGVWEQVLGELQAGRKRSHWMWFIFPQLASLGRSAKAQRYGLADLAEARAYAAHAVLGPRLREAGAAVLAHRGRAAEEILGGIDALKLCSCATLFERADHGSDVHARLIDNFYGGDRCPLTLAEIGAA</sequence>
<comment type="caution">
    <text evidence="1">The sequence shown here is derived from an EMBL/GenBank/DDBJ whole genome shotgun (WGS) entry which is preliminary data.</text>
</comment>
<reference evidence="1 2" key="1">
    <citation type="submission" date="2016-10" db="EMBL/GenBank/DDBJ databases">
        <authorList>
            <person name="Varghese N."/>
            <person name="Submissions S."/>
        </authorList>
    </citation>
    <scope>NUCLEOTIDE SEQUENCE [LARGE SCALE GENOMIC DNA]</scope>
    <source>
        <strain evidence="1 2">FF3</strain>
    </source>
</reference>
<protein>
    <submittedName>
        <fullName evidence="1">Uncharacterized protein, DUF1810 family</fullName>
    </submittedName>
</protein>
<keyword evidence="2" id="KW-1185">Reference proteome</keyword>
<dbReference type="EMBL" id="FNYY01000004">
    <property type="protein sequence ID" value="SEJ26641.1"/>
    <property type="molecule type" value="Genomic_DNA"/>
</dbReference>
<evidence type="ECO:0000313" key="2">
    <source>
        <dbReference type="Proteomes" id="UP000182932"/>
    </source>
</evidence>
<name>A0A975W964_9RHOB</name>
<dbReference type="PIRSF" id="PIRSF008546">
    <property type="entry name" value="UCP008546"/>
    <property type="match status" value="1"/>
</dbReference>
<dbReference type="SUPFAM" id="SSF140736">
    <property type="entry name" value="Rv1873-like"/>
    <property type="match status" value="1"/>
</dbReference>
<evidence type="ECO:0000313" key="1">
    <source>
        <dbReference type="EMBL" id="SEJ26641.1"/>
    </source>
</evidence>
<dbReference type="GeneID" id="80817914"/>
<dbReference type="InterPro" id="IPR014937">
    <property type="entry name" value="DUF1810"/>
</dbReference>
<organism evidence="1 2">
    <name type="scientific">Marinovum algicola</name>
    <dbReference type="NCBI Taxonomy" id="42444"/>
    <lineage>
        <taxon>Bacteria</taxon>
        <taxon>Pseudomonadati</taxon>
        <taxon>Pseudomonadota</taxon>
        <taxon>Alphaproteobacteria</taxon>
        <taxon>Rhodobacterales</taxon>
        <taxon>Roseobacteraceae</taxon>
        <taxon>Marinovum</taxon>
    </lineage>
</organism>
<dbReference type="AlphaFoldDB" id="A0A975W964"/>
<proteinExistence type="predicted"/>
<accession>A0A975W964</accession>
<gene>
    <name evidence="1" type="ORF">SAMN04487940_104229</name>
</gene>
<dbReference type="Gene3D" id="1.25.40.380">
    <property type="entry name" value="Protein of unknown function DUF1810"/>
    <property type="match status" value="1"/>
</dbReference>
<dbReference type="InterPro" id="IPR036287">
    <property type="entry name" value="Rv1873-like_sf"/>
</dbReference>
<dbReference type="Proteomes" id="UP000182932">
    <property type="component" value="Unassembled WGS sequence"/>
</dbReference>